<accession>A0A2T3G9P6</accession>
<organism evidence="2 3">
    <name type="scientific">Bifidobacterium callitrichos</name>
    <dbReference type="NCBI Taxonomy" id="762209"/>
    <lineage>
        <taxon>Bacteria</taxon>
        <taxon>Bacillati</taxon>
        <taxon>Actinomycetota</taxon>
        <taxon>Actinomycetes</taxon>
        <taxon>Bifidobacteriales</taxon>
        <taxon>Bifidobacteriaceae</taxon>
        <taxon>Bifidobacterium</taxon>
    </lineage>
</organism>
<protein>
    <submittedName>
        <fullName evidence="2">Uncharacterized protein</fullName>
    </submittedName>
</protein>
<gene>
    <name evidence="2" type="ORF">CPA40_07325</name>
</gene>
<reference evidence="2 3" key="2">
    <citation type="submission" date="2018-03" db="EMBL/GenBank/DDBJ databases">
        <title>The comparative genomics of Bifidobacterium callitrichos reflects dietary carbohydrate utilization within the common marmoset gut.</title>
        <authorList>
            <person name="Rani A."/>
        </authorList>
    </citation>
    <scope>NUCLEOTIDE SEQUENCE [LARGE SCALE GENOMIC DNA]</scope>
    <source>
        <strain evidence="2 3">UMA51805</strain>
    </source>
</reference>
<evidence type="ECO:0000313" key="2">
    <source>
        <dbReference type="EMBL" id="PST46121.1"/>
    </source>
</evidence>
<dbReference type="Proteomes" id="UP000240228">
    <property type="component" value="Unassembled WGS sequence"/>
</dbReference>
<feature type="region of interest" description="Disordered" evidence="1">
    <location>
        <begin position="38"/>
        <end position="68"/>
    </location>
</feature>
<sequence>MQMEAMMHTAFYVRPIMKVVGIIACICLASACGAPSSNASKSEPQADGASSSRSTGGNDGVTSAAPGQKLAGNMNDYIDQLLTWASKDEKPILERAKKNGGLSASDYEKAWSDYKSCMVSRGYKPFELIKWPNGVYEMPSHMVGTQKQEEKYAEDYHECYGKKIMAIDTLYTAQVGNPSLYADQTEGVADCLKRSGAVSMDFSISTFKSEIGSGKYSQFDIQDPKVRACFAANDWHMGLQSDPYAQLW</sequence>
<reference evidence="3" key="1">
    <citation type="submission" date="2017-09" db="EMBL/GenBank/DDBJ databases">
        <authorList>
            <person name="Sela D.A."/>
            <person name="Albert K."/>
        </authorList>
    </citation>
    <scope>NUCLEOTIDE SEQUENCE [LARGE SCALE GENOMIC DNA]</scope>
    <source>
        <strain evidence="3">UMA51805</strain>
    </source>
</reference>
<dbReference type="EMBL" id="NWTX01000012">
    <property type="protein sequence ID" value="PST46121.1"/>
    <property type="molecule type" value="Genomic_DNA"/>
</dbReference>
<proteinExistence type="predicted"/>
<name>A0A2T3G9P6_9BIFI</name>
<keyword evidence="3" id="KW-1185">Reference proteome</keyword>
<evidence type="ECO:0000313" key="3">
    <source>
        <dbReference type="Proteomes" id="UP000240228"/>
    </source>
</evidence>
<feature type="compositionally biased region" description="Polar residues" evidence="1">
    <location>
        <begin position="38"/>
        <end position="56"/>
    </location>
</feature>
<evidence type="ECO:0000256" key="1">
    <source>
        <dbReference type="SAM" id="MobiDB-lite"/>
    </source>
</evidence>
<dbReference type="AlphaFoldDB" id="A0A2T3G9P6"/>
<comment type="caution">
    <text evidence="2">The sequence shown here is derived from an EMBL/GenBank/DDBJ whole genome shotgun (WGS) entry which is preliminary data.</text>
</comment>